<dbReference type="EMBL" id="BAAAPU010000007">
    <property type="protein sequence ID" value="GAA1982405.1"/>
    <property type="molecule type" value="Genomic_DNA"/>
</dbReference>
<comment type="caution">
    <text evidence="2">The sequence shown here is derived from an EMBL/GenBank/DDBJ whole genome shotgun (WGS) entry which is preliminary data.</text>
</comment>
<feature type="region of interest" description="Disordered" evidence="1">
    <location>
        <begin position="73"/>
        <end position="96"/>
    </location>
</feature>
<dbReference type="RefSeq" id="WP_344062640.1">
    <property type="nucleotide sequence ID" value="NZ_BAAAPU010000007.1"/>
</dbReference>
<name>A0ABN2S8S5_9MICO</name>
<reference evidence="2 3" key="1">
    <citation type="journal article" date="2019" name="Int. J. Syst. Evol. Microbiol.">
        <title>The Global Catalogue of Microorganisms (GCM) 10K type strain sequencing project: providing services to taxonomists for standard genome sequencing and annotation.</title>
        <authorList>
            <consortium name="The Broad Institute Genomics Platform"/>
            <consortium name="The Broad Institute Genome Sequencing Center for Infectious Disease"/>
            <person name="Wu L."/>
            <person name="Ma J."/>
        </authorList>
    </citation>
    <scope>NUCLEOTIDE SEQUENCE [LARGE SCALE GENOMIC DNA]</scope>
    <source>
        <strain evidence="2 3">JCM 15628</strain>
    </source>
</reference>
<proteinExistence type="predicted"/>
<dbReference type="Proteomes" id="UP001500013">
    <property type="component" value="Unassembled WGS sequence"/>
</dbReference>
<organism evidence="2 3">
    <name type="scientific">Terrabacter lapilli</name>
    <dbReference type="NCBI Taxonomy" id="436231"/>
    <lineage>
        <taxon>Bacteria</taxon>
        <taxon>Bacillati</taxon>
        <taxon>Actinomycetota</taxon>
        <taxon>Actinomycetes</taxon>
        <taxon>Micrococcales</taxon>
        <taxon>Intrasporangiaceae</taxon>
        <taxon>Terrabacter</taxon>
    </lineage>
</organism>
<keyword evidence="3" id="KW-1185">Reference proteome</keyword>
<evidence type="ECO:0000256" key="1">
    <source>
        <dbReference type="SAM" id="MobiDB-lite"/>
    </source>
</evidence>
<evidence type="ECO:0000313" key="2">
    <source>
        <dbReference type="EMBL" id="GAA1982405.1"/>
    </source>
</evidence>
<accession>A0ABN2S8S5</accession>
<protein>
    <submittedName>
        <fullName evidence="2">Uncharacterized protein</fullName>
    </submittedName>
</protein>
<gene>
    <name evidence="2" type="ORF">GCM10009817_24610</name>
</gene>
<sequence>MSHSTTTSHRWQILLGVALTAVLALGAALLAHDGPRALAPTQGLAATPSGTPPDCPALGLVVAAAVTATTPGASSASVSSAQGRATSAARATTSDDVRELAQNLADDLAAYRATVTTPSATSAQRHTDIGASISGDLTALRHICGH</sequence>
<feature type="compositionally biased region" description="Low complexity" evidence="1">
    <location>
        <begin position="73"/>
        <end position="92"/>
    </location>
</feature>
<evidence type="ECO:0000313" key="3">
    <source>
        <dbReference type="Proteomes" id="UP001500013"/>
    </source>
</evidence>